<proteinExistence type="predicted"/>
<feature type="transmembrane region" description="Helical" evidence="1">
    <location>
        <begin position="132"/>
        <end position="154"/>
    </location>
</feature>
<keyword evidence="4" id="KW-1185">Reference proteome</keyword>
<dbReference type="Pfam" id="PF07331">
    <property type="entry name" value="TctB"/>
    <property type="match status" value="1"/>
</dbReference>
<comment type="caution">
    <text evidence="3">The sequence shown here is derived from an EMBL/GenBank/DDBJ whole genome shotgun (WGS) entry which is preliminary data.</text>
</comment>
<evidence type="ECO:0000313" key="3">
    <source>
        <dbReference type="EMBL" id="MEW1973837.1"/>
    </source>
</evidence>
<accession>A0ABV3LEQ3</accession>
<evidence type="ECO:0000259" key="2">
    <source>
        <dbReference type="Pfam" id="PF07331"/>
    </source>
</evidence>
<dbReference type="InterPro" id="IPR009936">
    <property type="entry name" value="DUF1468"/>
</dbReference>
<feature type="transmembrane region" description="Helical" evidence="1">
    <location>
        <begin position="93"/>
        <end position="120"/>
    </location>
</feature>
<evidence type="ECO:0000256" key="1">
    <source>
        <dbReference type="SAM" id="Phobius"/>
    </source>
</evidence>
<keyword evidence="1" id="KW-1133">Transmembrane helix</keyword>
<dbReference type="RefSeq" id="WP_366232186.1">
    <property type="nucleotide sequence ID" value="NZ_JBFBMH010000002.1"/>
</dbReference>
<dbReference type="EMBL" id="JBFBMH010000002">
    <property type="protein sequence ID" value="MEW1973837.1"/>
    <property type="molecule type" value="Genomic_DNA"/>
</dbReference>
<sequence length="166" mass="17784">MNESAVSDPPPKVTFREQMIWRIPYLGAGALGLYFLFGSISLGIGTMAAPGPGLWPFMISIILVTCCIVGLIAATGEDVDGFGSRLIRPALGLITLCCFVLLFPVVGLLLTGVVVLTFWFRFLARESWRMAVGLAVGVTAGSYLLFVVFLGAVFPPDIIAQLWGGR</sequence>
<name>A0ABV3LEQ3_9MICO</name>
<reference evidence="3 4" key="1">
    <citation type="submission" date="2024-06" db="EMBL/GenBank/DDBJ databases">
        <title>The Natural Products Discovery Center: Release of the First 8490 Sequenced Strains for Exploring Actinobacteria Biosynthetic Diversity.</title>
        <authorList>
            <person name="Kalkreuter E."/>
            <person name="Kautsar S.A."/>
            <person name="Yang D."/>
            <person name="Bader C.D."/>
            <person name="Teijaro C.N."/>
            <person name="Fluegel L."/>
            <person name="Davis C.M."/>
            <person name="Simpson J.R."/>
            <person name="Lauterbach L."/>
            <person name="Steele A.D."/>
            <person name="Gui C."/>
            <person name="Meng S."/>
            <person name="Li G."/>
            <person name="Viehrig K."/>
            <person name="Ye F."/>
            <person name="Su P."/>
            <person name="Kiefer A.F."/>
            <person name="Nichols A."/>
            <person name="Cepeda A.J."/>
            <person name="Yan W."/>
            <person name="Fan B."/>
            <person name="Jiang Y."/>
            <person name="Adhikari A."/>
            <person name="Zheng C.-J."/>
            <person name="Schuster L."/>
            <person name="Cowan T.M."/>
            <person name="Smanski M.J."/>
            <person name="Chevrette M.G."/>
            <person name="De Carvalho L.P.S."/>
            <person name="Shen B."/>
        </authorList>
    </citation>
    <scope>NUCLEOTIDE SEQUENCE [LARGE SCALE GENOMIC DNA]</scope>
    <source>
        <strain evidence="3 4">NPDC077434</strain>
    </source>
</reference>
<dbReference type="Proteomes" id="UP001553715">
    <property type="component" value="Unassembled WGS sequence"/>
</dbReference>
<gene>
    <name evidence="3" type="ORF">AB0301_01955</name>
</gene>
<keyword evidence="1" id="KW-0812">Transmembrane</keyword>
<evidence type="ECO:0000313" key="4">
    <source>
        <dbReference type="Proteomes" id="UP001553715"/>
    </source>
</evidence>
<feature type="transmembrane region" description="Helical" evidence="1">
    <location>
        <begin position="20"/>
        <end position="42"/>
    </location>
</feature>
<feature type="transmembrane region" description="Helical" evidence="1">
    <location>
        <begin position="54"/>
        <end position="73"/>
    </location>
</feature>
<protein>
    <submittedName>
        <fullName evidence="3">Tripartite tricarboxylate transporter TctB family protein</fullName>
    </submittedName>
</protein>
<keyword evidence="1" id="KW-0472">Membrane</keyword>
<feature type="domain" description="DUF1468" evidence="2">
    <location>
        <begin position="31"/>
        <end position="155"/>
    </location>
</feature>
<organism evidence="3 4">
    <name type="scientific">Microbacterium profundi</name>
    <dbReference type="NCBI Taxonomy" id="450380"/>
    <lineage>
        <taxon>Bacteria</taxon>
        <taxon>Bacillati</taxon>
        <taxon>Actinomycetota</taxon>
        <taxon>Actinomycetes</taxon>
        <taxon>Micrococcales</taxon>
        <taxon>Microbacteriaceae</taxon>
        <taxon>Microbacterium</taxon>
    </lineage>
</organism>